<keyword evidence="16" id="KW-1185">Reference proteome</keyword>
<dbReference type="Proteomes" id="UP000324832">
    <property type="component" value="Unassembled WGS sequence"/>
</dbReference>
<dbReference type="InterPro" id="IPR053956">
    <property type="entry name" value="NPC1_MLD"/>
</dbReference>
<comment type="catalytic activity">
    <reaction evidence="11">
        <text>cholesterol(in) = cholesterol(out)</text>
        <dbReference type="Rhea" id="RHEA:39747"/>
        <dbReference type="ChEBI" id="CHEBI:16113"/>
    </reaction>
</comment>
<dbReference type="Gene3D" id="1.20.1640.10">
    <property type="entry name" value="Multidrug efflux transporter AcrB transmembrane domain"/>
    <property type="match status" value="2"/>
</dbReference>
<feature type="transmembrane region" description="Helical" evidence="12">
    <location>
        <begin position="334"/>
        <end position="352"/>
    </location>
</feature>
<keyword evidence="5 13" id="KW-0732">Signal</keyword>
<feature type="domain" description="SSD" evidence="14">
    <location>
        <begin position="585"/>
        <end position="762"/>
    </location>
</feature>
<evidence type="ECO:0000313" key="15">
    <source>
        <dbReference type="EMBL" id="VVC94435.1"/>
    </source>
</evidence>
<evidence type="ECO:0000256" key="9">
    <source>
        <dbReference type="ARBA" id="ARBA00023157"/>
    </source>
</evidence>
<evidence type="ECO:0000256" key="6">
    <source>
        <dbReference type="ARBA" id="ARBA00022989"/>
    </source>
</evidence>
<reference evidence="15 16" key="1">
    <citation type="submission" date="2017-07" db="EMBL/GenBank/DDBJ databases">
        <authorList>
            <person name="Talla V."/>
            <person name="Backstrom N."/>
        </authorList>
    </citation>
    <scope>NUCLEOTIDE SEQUENCE [LARGE SCALE GENOMIC DNA]</scope>
</reference>
<keyword evidence="8 12" id="KW-0472">Membrane</keyword>
<evidence type="ECO:0000256" key="4">
    <source>
        <dbReference type="ARBA" id="ARBA00022692"/>
    </source>
</evidence>
<feature type="transmembrane region" description="Helical" evidence="12">
    <location>
        <begin position="737"/>
        <end position="762"/>
    </location>
</feature>
<name>A0A5E4QB09_9NEOP</name>
<feature type="transmembrane region" description="Helical" evidence="12">
    <location>
        <begin position="1179"/>
        <end position="1202"/>
    </location>
</feature>
<dbReference type="Pfam" id="PF22314">
    <property type="entry name" value="NPC1_MLD"/>
    <property type="match status" value="1"/>
</dbReference>
<gene>
    <name evidence="15" type="ORF">LSINAPIS_LOCUS6390</name>
</gene>
<feature type="transmembrane region" description="Helical" evidence="12">
    <location>
        <begin position="586"/>
        <end position="607"/>
    </location>
</feature>
<feature type="transmembrane region" description="Helical" evidence="12">
    <location>
        <begin position="619"/>
        <end position="643"/>
    </location>
</feature>
<dbReference type="EMBL" id="FZQP02002003">
    <property type="protein sequence ID" value="VVC94435.1"/>
    <property type="molecule type" value="Genomic_DNA"/>
</dbReference>
<feature type="signal peptide" evidence="13">
    <location>
        <begin position="1"/>
        <end position="19"/>
    </location>
</feature>
<feature type="transmembrane region" description="Helical" evidence="12">
    <location>
        <begin position="712"/>
        <end position="731"/>
    </location>
</feature>
<accession>A0A5E4QB09</accession>
<evidence type="ECO:0000313" key="16">
    <source>
        <dbReference type="Proteomes" id="UP000324832"/>
    </source>
</evidence>
<feature type="transmembrane region" description="Helical" evidence="12">
    <location>
        <begin position="1136"/>
        <end position="1159"/>
    </location>
</feature>
<feature type="transmembrane region" description="Helical" evidence="12">
    <location>
        <begin position="1208"/>
        <end position="1235"/>
    </location>
</feature>
<dbReference type="GO" id="GO:0030299">
    <property type="term" value="P:intestinal cholesterol absorption"/>
    <property type="evidence" value="ECO:0007669"/>
    <property type="project" value="TreeGrafter"/>
</dbReference>
<dbReference type="GO" id="GO:0015918">
    <property type="term" value="P:sterol transport"/>
    <property type="evidence" value="ECO:0007669"/>
    <property type="project" value="TreeGrafter"/>
</dbReference>
<dbReference type="AlphaFoldDB" id="A0A5E4QB09"/>
<evidence type="ECO:0000256" key="3">
    <source>
        <dbReference type="ARBA" id="ARBA00022448"/>
    </source>
</evidence>
<dbReference type="InterPro" id="IPR000731">
    <property type="entry name" value="SSD"/>
</dbReference>
<dbReference type="InterPro" id="IPR053958">
    <property type="entry name" value="HMGCR/SNAP/NPC1-like_SSD"/>
</dbReference>
<keyword evidence="10" id="KW-0325">Glycoprotein</keyword>
<evidence type="ECO:0000256" key="10">
    <source>
        <dbReference type="ARBA" id="ARBA00023180"/>
    </source>
</evidence>
<keyword evidence="9" id="KW-1015">Disulfide bond</keyword>
<dbReference type="InterPro" id="IPR032190">
    <property type="entry name" value="NPC1_N"/>
</dbReference>
<evidence type="ECO:0000256" key="1">
    <source>
        <dbReference type="ARBA" id="ARBA00004141"/>
    </source>
</evidence>
<evidence type="ECO:0000256" key="8">
    <source>
        <dbReference type="ARBA" id="ARBA00023136"/>
    </source>
</evidence>
<feature type="transmembrane region" description="Helical" evidence="12">
    <location>
        <begin position="649"/>
        <end position="671"/>
    </location>
</feature>
<keyword evidence="3" id="KW-0813">Transport</keyword>
<keyword evidence="4 12" id="KW-0812">Transmembrane</keyword>
<evidence type="ECO:0000256" key="11">
    <source>
        <dbReference type="ARBA" id="ARBA00034049"/>
    </source>
</evidence>
<feature type="transmembrane region" description="Helical" evidence="12">
    <location>
        <begin position="269"/>
        <end position="291"/>
    </location>
</feature>
<evidence type="ECO:0000259" key="14">
    <source>
        <dbReference type="PROSITE" id="PS50156"/>
    </source>
</evidence>
<protein>
    <recommendedName>
        <fullName evidence="14">SSD domain-containing protein</fullName>
    </recommendedName>
</protein>
<evidence type="ECO:0000256" key="7">
    <source>
        <dbReference type="ARBA" id="ARBA00023055"/>
    </source>
</evidence>
<evidence type="ECO:0000256" key="5">
    <source>
        <dbReference type="ARBA" id="ARBA00022729"/>
    </source>
</evidence>
<dbReference type="GO" id="GO:0015485">
    <property type="term" value="F:cholesterol binding"/>
    <property type="evidence" value="ECO:0007669"/>
    <property type="project" value="TreeGrafter"/>
</dbReference>
<dbReference type="GO" id="GO:0042632">
    <property type="term" value="P:cholesterol homeostasis"/>
    <property type="evidence" value="ECO:0007669"/>
    <property type="project" value="TreeGrafter"/>
</dbReference>
<feature type="chain" id="PRO_5023033121" description="SSD domain-containing protein" evidence="13">
    <location>
        <begin position="20"/>
        <end position="1242"/>
    </location>
</feature>
<evidence type="ECO:0000256" key="13">
    <source>
        <dbReference type="SAM" id="SignalP"/>
    </source>
</evidence>
<dbReference type="PANTHER" id="PTHR45727:SF2">
    <property type="entry name" value="NPC INTRACELLULAR CHOLESTEROL TRANSPORTER 1"/>
    <property type="match status" value="1"/>
</dbReference>
<feature type="transmembrane region" description="Helical" evidence="12">
    <location>
        <begin position="817"/>
        <end position="837"/>
    </location>
</feature>
<organism evidence="15 16">
    <name type="scientific">Leptidea sinapis</name>
    <dbReference type="NCBI Taxonomy" id="189913"/>
    <lineage>
        <taxon>Eukaryota</taxon>
        <taxon>Metazoa</taxon>
        <taxon>Ecdysozoa</taxon>
        <taxon>Arthropoda</taxon>
        <taxon>Hexapoda</taxon>
        <taxon>Insecta</taxon>
        <taxon>Pterygota</taxon>
        <taxon>Neoptera</taxon>
        <taxon>Endopterygota</taxon>
        <taxon>Lepidoptera</taxon>
        <taxon>Glossata</taxon>
        <taxon>Ditrysia</taxon>
        <taxon>Papilionoidea</taxon>
        <taxon>Pieridae</taxon>
        <taxon>Dismorphiinae</taxon>
        <taxon>Leptidea</taxon>
    </lineage>
</organism>
<dbReference type="PROSITE" id="PS50156">
    <property type="entry name" value="SSD"/>
    <property type="match status" value="1"/>
</dbReference>
<dbReference type="GO" id="GO:0005886">
    <property type="term" value="C:plasma membrane"/>
    <property type="evidence" value="ECO:0007669"/>
    <property type="project" value="TreeGrafter"/>
</dbReference>
<dbReference type="SUPFAM" id="SSF82866">
    <property type="entry name" value="Multidrug efflux transporter AcrB transmembrane domain"/>
    <property type="match status" value="2"/>
</dbReference>
<evidence type="ECO:0000256" key="2">
    <source>
        <dbReference type="ARBA" id="ARBA00005585"/>
    </source>
</evidence>
<dbReference type="Pfam" id="PF16414">
    <property type="entry name" value="NPC1_N"/>
    <property type="match status" value="1"/>
</dbReference>
<comment type="subcellular location">
    <subcellularLocation>
        <location evidence="1">Membrane</location>
        <topology evidence="1">Multi-pass membrane protein</topology>
    </subcellularLocation>
</comment>
<evidence type="ECO:0000256" key="12">
    <source>
        <dbReference type="SAM" id="Phobius"/>
    </source>
</evidence>
<keyword evidence="6 12" id="KW-1133">Transmembrane helix</keyword>
<feature type="transmembrane region" description="Helical" evidence="12">
    <location>
        <begin position="1085"/>
        <end position="1105"/>
    </location>
</feature>
<feature type="transmembrane region" description="Helical" evidence="12">
    <location>
        <begin position="1112"/>
        <end position="1130"/>
    </location>
</feature>
<proteinExistence type="inferred from homology"/>
<sequence length="1242" mass="139136">MKLLLISVICLWLLCAVKAKCLFRGTCAVVNGHPKPCPVNEDPTPIFENLSEDEYEEIFGHVYRRCPHLLFDENGERIPDSNILTCCDPDQIISFSETLNMADGVLGRCPVCIRNFARQICEMNCSPEQSRFTNVTIDETPDGTNYVNEINYRLTNHFMDSAFKSCSEVKVPQTGLPAVNLMCGNAAVCDADAWFGFTGDMSNNPIAPVQVNFIRSNTEEDSMNPPSNLCHETFENDIPCSCLDCSENCPFSEVPVVPPICTVLSVNCYGFSVGIVFFVLSVTLFIIIALFEYRRQRSPPQVSNQETTDNTNKITKLFQCVFEKIGIFSASNPILMIMLTTWVIFAMSFGALNVNLTSNPLELWSSPDSRSRQELNYFNSRFEPFYRAAQIFLTMKGLDSFNVDNITYGPAFRIEAFHELIKLEDAIININQEGDSVKLQDVCFAPLRLPDSEKKLDQCVIMSASAYLPNRNDIDNSTYLGSIQNCLNNYLSLTCQQSWGGGSDPEITFGGYEGDNILGADTLLINFPITNYLNDDDLVPVLEWEQKFIDLMHDYQQNWKADFVDVSFGSERSIQDELERVSRAEVFPIAISYLLMFVYVILALGHIRKLKTFFVDSKIMVALGSIFVVLAAIVCSLGALGFLNVTVTLLAINVIPFFVLSIGIDNVFLMVNSIRQIQSNLKTDLDFKEGWSFEKKKQYVFGKMMRIEGPSMFISSATQVTCFAIGSITNIPAVKTFAIFASFALGILFVFQITTVVAILSLDYKRSSQNRLDIFCCVRKKILSDEEPLHAEVPYESVIEKLMTPYSNALLNWRVKIVVMILFFGFVSISAILIPQLDIGLEQNLALPPDSYVYKYLNAVNDLMKLGPPVYFVLKGGLNFSNVEHQNVVCGGQLCSNTSLTMQLFLASQHSNVTYIARMSNSWIDDFFDWSGLTGVCCRYNITDGSFCPSLSTDPMCQSCSVPRSDFANGLRPAREAFETYIPFFLQDTPTETCNKGGLASYFSNVNYILDSEGRAIVGDSNFMTYHSTLSTSKDYITAVKYGYEISENITTAIQAATGLDVEVFPYSVFYVFYEQYLTTWRDTFVSLSLCVVGAFVTNLIVTGFNFVTTCAMTLTILMVLVDMMGIMYISNIQLNAVSCINLVVSIGITVEFCTHIAYSYAISTRPPNDRVQDAIRKVGATIITGITFTNIPIVVLAFSYTEIIEIFFFRMLLSLVILGFLHGMIFFPVLLSYLNNIIHKV</sequence>
<dbReference type="Pfam" id="PF12349">
    <property type="entry name" value="Sterol-sensing"/>
    <property type="match status" value="1"/>
</dbReference>
<comment type="similarity">
    <text evidence="2">Belongs to the patched family.</text>
</comment>
<dbReference type="PANTHER" id="PTHR45727">
    <property type="entry name" value="NPC INTRACELLULAR CHOLESTEROL TRANSPORTER 1"/>
    <property type="match status" value="1"/>
</dbReference>
<keyword evidence="7" id="KW-0445">Lipid transport</keyword>